<accession>A0A5N7MPB4</accession>
<protein>
    <submittedName>
        <fullName evidence="1">AbrB/MazE/SpoVT family DNA-binding domain-containing protein</fullName>
    </submittedName>
</protein>
<name>A0A5N7MPB4_9HYPH</name>
<dbReference type="GO" id="GO:0003677">
    <property type="term" value="F:DNA binding"/>
    <property type="evidence" value="ECO:0007669"/>
    <property type="project" value="UniProtKB-KW"/>
</dbReference>
<proteinExistence type="predicted"/>
<dbReference type="OrthoDB" id="5459182at2"/>
<dbReference type="InterPro" id="IPR037914">
    <property type="entry name" value="SpoVT-AbrB_sf"/>
</dbReference>
<dbReference type="SUPFAM" id="SSF89447">
    <property type="entry name" value="AbrB/MazE/MraZ-like"/>
    <property type="match status" value="1"/>
</dbReference>
<reference evidence="1 2" key="1">
    <citation type="journal article" date="2019" name="Syst. Appl. Microbiol.">
        <title>Microvirga tunisiensis sp. nov., a root nodule symbiotic bacterium isolated from Lupinus micranthus and L. luteus grown in Northern Tunisia.</title>
        <authorList>
            <person name="Msaddak A."/>
            <person name="Rejili M."/>
            <person name="Duran D."/>
            <person name="Mars M."/>
            <person name="Palacios J.M."/>
            <person name="Ruiz-Argueso T."/>
            <person name="Rey L."/>
            <person name="Imperial J."/>
        </authorList>
    </citation>
    <scope>NUCLEOTIDE SEQUENCE [LARGE SCALE GENOMIC DNA]</scope>
    <source>
        <strain evidence="1 2">Lmie10</strain>
    </source>
</reference>
<dbReference type="AlphaFoldDB" id="A0A5N7MPB4"/>
<sequence>MSAVLKLKLTQVGNSVGTTFTKEALARLKVDKGDTLFLTESPDGYRLTPYDPEFEGQMDAARRIMRKRRNALRELAK</sequence>
<dbReference type="RefSeq" id="WP_152715314.1">
    <property type="nucleotide sequence ID" value="NZ_VOSJ01000180.1"/>
</dbReference>
<keyword evidence="1" id="KW-0238">DNA-binding</keyword>
<evidence type="ECO:0000313" key="2">
    <source>
        <dbReference type="Proteomes" id="UP000403266"/>
    </source>
</evidence>
<dbReference type="EMBL" id="VOSK01000170">
    <property type="protein sequence ID" value="MPR28773.1"/>
    <property type="molecule type" value="Genomic_DNA"/>
</dbReference>
<dbReference type="Proteomes" id="UP000403266">
    <property type="component" value="Unassembled WGS sequence"/>
</dbReference>
<comment type="caution">
    <text evidence="1">The sequence shown here is derived from an EMBL/GenBank/DDBJ whole genome shotgun (WGS) entry which is preliminary data.</text>
</comment>
<gene>
    <name evidence="1" type="ORF">FS320_27450</name>
</gene>
<dbReference type="NCBIfam" id="TIGR02609">
    <property type="entry name" value="doc_partner"/>
    <property type="match status" value="1"/>
</dbReference>
<organism evidence="1 2">
    <name type="scientific">Microvirga tunisiensis</name>
    <dbReference type="NCBI Taxonomy" id="2108360"/>
    <lineage>
        <taxon>Bacteria</taxon>
        <taxon>Pseudomonadati</taxon>
        <taxon>Pseudomonadota</taxon>
        <taxon>Alphaproteobacteria</taxon>
        <taxon>Hyphomicrobiales</taxon>
        <taxon>Methylobacteriaceae</taxon>
        <taxon>Microvirga</taxon>
    </lineage>
</organism>
<keyword evidence="2" id="KW-1185">Reference proteome</keyword>
<dbReference type="Gene3D" id="2.10.260.10">
    <property type="match status" value="1"/>
</dbReference>
<evidence type="ECO:0000313" key="1">
    <source>
        <dbReference type="EMBL" id="MPR28773.1"/>
    </source>
</evidence>
<dbReference type="InterPro" id="IPR013432">
    <property type="entry name" value="Doc_partner"/>
</dbReference>